<dbReference type="Gene3D" id="3.40.50.1100">
    <property type="match status" value="1"/>
</dbReference>
<dbReference type="RefSeq" id="XP_069208556.1">
    <property type="nucleotide sequence ID" value="XM_069353914.1"/>
</dbReference>
<dbReference type="InterPro" id="IPR036052">
    <property type="entry name" value="TrpB-like_PALP_sf"/>
</dbReference>
<dbReference type="GeneID" id="95986468"/>
<accession>A0ABR3Q1X7</accession>
<keyword evidence="2" id="KW-1185">Reference proteome</keyword>
<reference evidence="1 2" key="1">
    <citation type="submission" date="2023-08" db="EMBL/GenBank/DDBJ databases">
        <title>Annotated Genome Sequence of Vanrija albida AlHP1.</title>
        <authorList>
            <person name="Herzog R."/>
        </authorList>
    </citation>
    <scope>NUCLEOTIDE SEQUENCE [LARGE SCALE GENOMIC DNA]</scope>
    <source>
        <strain evidence="1 2">AlHP1</strain>
    </source>
</reference>
<dbReference type="SUPFAM" id="SSF53686">
    <property type="entry name" value="Tryptophan synthase beta subunit-like PLP-dependent enzymes"/>
    <property type="match status" value="1"/>
</dbReference>
<organism evidence="1 2">
    <name type="scientific">Vanrija albida</name>
    <dbReference type="NCBI Taxonomy" id="181172"/>
    <lineage>
        <taxon>Eukaryota</taxon>
        <taxon>Fungi</taxon>
        <taxon>Dikarya</taxon>
        <taxon>Basidiomycota</taxon>
        <taxon>Agaricomycotina</taxon>
        <taxon>Tremellomycetes</taxon>
        <taxon>Trichosporonales</taxon>
        <taxon>Trichosporonaceae</taxon>
        <taxon>Vanrija</taxon>
    </lineage>
</organism>
<evidence type="ECO:0000313" key="1">
    <source>
        <dbReference type="EMBL" id="KAL1408612.1"/>
    </source>
</evidence>
<proteinExistence type="predicted"/>
<dbReference type="EMBL" id="JBBXJM010000004">
    <property type="protein sequence ID" value="KAL1408612.1"/>
    <property type="molecule type" value="Genomic_DNA"/>
</dbReference>
<name>A0ABR3Q1X7_9TREE</name>
<gene>
    <name evidence="1" type="ORF">Q8F55_005425</name>
</gene>
<comment type="caution">
    <text evidence="1">The sequence shown here is derived from an EMBL/GenBank/DDBJ whole genome shotgun (WGS) entry which is preliminary data.</text>
</comment>
<sequence length="563" mass="62846">MLPFIGSAAKTLVGKVVDILRYLLEFPPDGDIGDNFLALVEPLLPNLNLEARAARAMLDAASASGDLKPGQTVVQMFIGGTGTGLAEVCAERGLPFVAVMSRGGRGYRVQREEILELGGDVEGVDQVPGSDWRLVSRADLAVVELKAQEITAKRAAFRADHTSGQKLPRTRVEIIAAAPSPNLHWGPSTNPTEGGDEGADPFTEFRSVFTELAEEDRPQMASGWRFPEGEEMTGRPHFYGVTHIGLDSEFEAFLEALNSSPLDTLTLMLKDPGLFPSLEAFVTTLVGRLKYRPRRLAAYSLSESLSSDIFDKVQPFFSTWPHTIDMDEVRVTWVKEWDWSHPRWFDTTGIVSFFGKVGVRARKQLGYDTGTYREHPASSIGRWASVARTNYRFQRQPDWPMIGQTFRSLVLARILLLAKPGGTRTGIADLPAELIGDIVRRAAPYPVPCISMADRFEELMWGRVRPRKSPPAPSPDLLSNEQWATLLRHAGDREAFARVAAEFARLGVKLGDDLRRTPVTLHQYYRQWDIRQEFLHSGGFRRTRGPPEKSKLRTFHTADLQYV</sequence>
<evidence type="ECO:0000313" key="2">
    <source>
        <dbReference type="Proteomes" id="UP001565368"/>
    </source>
</evidence>
<dbReference type="Proteomes" id="UP001565368">
    <property type="component" value="Unassembled WGS sequence"/>
</dbReference>
<protein>
    <submittedName>
        <fullName evidence="1">Uncharacterized protein</fullName>
    </submittedName>
</protein>